<gene>
    <name evidence="1" type="ORF">BDW02DRAFT_339381</name>
</gene>
<dbReference type="EMBL" id="ML975303">
    <property type="protein sequence ID" value="KAF1834340.1"/>
    <property type="molecule type" value="Genomic_DNA"/>
</dbReference>
<accession>A0A6A5KDJ5</accession>
<dbReference type="AlphaFoldDB" id="A0A6A5KDJ5"/>
<name>A0A6A5KDJ5_9PLEO</name>
<reference evidence="1" key="1">
    <citation type="submission" date="2020-01" db="EMBL/GenBank/DDBJ databases">
        <authorList>
            <consortium name="DOE Joint Genome Institute"/>
            <person name="Haridas S."/>
            <person name="Albert R."/>
            <person name="Binder M."/>
            <person name="Bloem J."/>
            <person name="Labutti K."/>
            <person name="Salamov A."/>
            <person name="Andreopoulos B."/>
            <person name="Baker S.E."/>
            <person name="Barry K."/>
            <person name="Bills G."/>
            <person name="Bluhm B.H."/>
            <person name="Cannon C."/>
            <person name="Castanera R."/>
            <person name="Culley D.E."/>
            <person name="Daum C."/>
            <person name="Ezra D."/>
            <person name="Gonzalez J.B."/>
            <person name="Henrissat B."/>
            <person name="Kuo A."/>
            <person name="Liang C."/>
            <person name="Lipzen A."/>
            <person name="Lutzoni F."/>
            <person name="Magnuson J."/>
            <person name="Mondo S."/>
            <person name="Nolan M."/>
            <person name="Ohm R."/>
            <person name="Pangilinan J."/>
            <person name="Park H.-J."/>
            <person name="Ramirez L."/>
            <person name="Alfaro M."/>
            <person name="Sun H."/>
            <person name="Tritt A."/>
            <person name="Yoshinaga Y."/>
            <person name="Zwiers L.-H."/>
            <person name="Turgeon B.G."/>
            <person name="Goodwin S.B."/>
            <person name="Spatafora J.W."/>
            <person name="Crous P.W."/>
            <person name="Grigoriev I.V."/>
        </authorList>
    </citation>
    <scope>NUCLEOTIDE SEQUENCE</scope>
    <source>
        <strain evidence="1">P77</strain>
    </source>
</reference>
<keyword evidence="2" id="KW-1185">Reference proteome</keyword>
<evidence type="ECO:0000313" key="1">
    <source>
        <dbReference type="EMBL" id="KAF1834340.1"/>
    </source>
</evidence>
<proteinExistence type="predicted"/>
<protein>
    <submittedName>
        <fullName evidence="1">Uncharacterized protein</fullName>
    </submittedName>
</protein>
<evidence type="ECO:0000313" key="2">
    <source>
        <dbReference type="Proteomes" id="UP000800040"/>
    </source>
</evidence>
<dbReference type="Proteomes" id="UP000800040">
    <property type="component" value="Unassembled WGS sequence"/>
</dbReference>
<organism evidence="1 2">
    <name type="scientific">Decorospora gaudefroyi</name>
    <dbReference type="NCBI Taxonomy" id="184978"/>
    <lineage>
        <taxon>Eukaryota</taxon>
        <taxon>Fungi</taxon>
        <taxon>Dikarya</taxon>
        <taxon>Ascomycota</taxon>
        <taxon>Pezizomycotina</taxon>
        <taxon>Dothideomycetes</taxon>
        <taxon>Pleosporomycetidae</taxon>
        <taxon>Pleosporales</taxon>
        <taxon>Pleosporineae</taxon>
        <taxon>Pleosporaceae</taxon>
        <taxon>Decorospora</taxon>
    </lineage>
</organism>
<sequence length="82" mass="9203">MSIHPSITICIALVYRLMDRKSSFCYRSRLKTMSLLLAIALLSTKKSRTADKTHTISGSHKIICQLCFCYPYSSTFPATPSP</sequence>